<evidence type="ECO:0000313" key="2">
    <source>
        <dbReference type="Ensembl" id="ENSDCDP00010038901.1"/>
    </source>
</evidence>
<reference evidence="2" key="3">
    <citation type="submission" date="2025-09" db="UniProtKB">
        <authorList>
            <consortium name="Ensembl"/>
        </authorList>
    </citation>
    <scope>IDENTIFICATION</scope>
</reference>
<reference evidence="2 3" key="1">
    <citation type="submission" date="2020-06" db="EMBL/GenBank/DDBJ databases">
        <authorList>
            <consortium name="Wellcome Sanger Institute Data Sharing"/>
        </authorList>
    </citation>
    <scope>NUCLEOTIDE SEQUENCE [LARGE SCALE GENOMIC DNA]</scope>
</reference>
<protein>
    <submittedName>
        <fullName evidence="2">Uncharacterized protein</fullName>
    </submittedName>
</protein>
<dbReference type="AlphaFoldDB" id="A0AAY4D3B7"/>
<sequence length="209" mass="22752">VGEQLLANVQDVTPKTPQQDGEAEQEPQNPDAQADPLGPHRAPQATGAHGPDQGQVAVHADQQQEEHAAEVVHGYGHVHQLAEQLPEDPVELVGRGDRPEREAEHHDQVGGGQVAQVHVGHRARLPLEAEDGEDEAVGHHAHRADEGEERRLQGRQQPPRAFILAAVLVTRARTRRGDGPVRAVQEHHLAVTSRRSTDDFSDTKAMLLS</sequence>
<dbReference type="GeneTree" id="ENSGT00990000204393"/>
<feature type="compositionally biased region" description="Basic and acidic residues" evidence="1">
    <location>
        <begin position="94"/>
        <end position="108"/>
    </location>
</feature>
<feature type="compositionally biased region" description="Basic and acidic residues" evidence="1">
    <location>
        <begin position="143"/>
        <end position="152"/>
    </location>
</feature>
<keyword evidence="3" id="KW-1185">Reference proteome</keyword>
<dbReference type="Proteomes" id="UP000694580">
    <property type="component" value="Chromosome 14"/>
</dbReference>
<proteinExistence type="predicted"/>
<reference evidence="2" key="2">
    <citation type="submission" date="2025-08" db="UniProtKB">
        <authorList>
            <consortium name="Ensembl"/>
        </authorList>
    </citation>
    <scope>IDENTIFICATION</scope>
</reference>
<feature type="region of interest" description="Disordered" evidence="1">
    <location>
        <begin position="1"/>
        <end position="158"/>
    </location>
</feature>
<name>A0AAY4D3B7_9TELE</name>
<organism evidence="2 3">
    <name type="scientific">Denticeps clupeoides</name>
    <name type="common">denticle herring</name>
    <dbReference type="NCBI Taxonomy" id="299321"/>
    <lineage>
        <taxon>Eukaryota</taxon>
        <taxon>Metazoa</taxon>
        <taxon>Chordata</taxon>
        <taxon>Craniata</taxon>
        <taxon>Vertebrata</taxon>
        <taxon>Euteleostomi</taxon>
        <taxon>Actinopterygii</taxon>
        <taxon>Neopterygii</taxon>
        <taxon>Teleostei</taxon>
        <taxon>Clupei</taxon>
        <taxon>Clupeiformes</taxon>
        <taxon>Denticipitoidei</taxon>
        <taxon>Denticipitidae</taxon>
        <taxon>Denticeps</taxon>
    </lineage>
</organism>
<dbReference type="Ensembl" id="ENSDCDT00010048570.1">
    <property type="protein sequence ID" value="ENSDCDP00010038901.1"/>
    <property type="gene ID" value="ENSDCDG00010025086.1"/>
</dbReference>
<evidence type="ECO:0000256" key="1">
    <source>
        <dbReference type="SAM" id="MobiDB-lite"/>
    </source>
</evidence>
<gene>
    <name evidence="2" type="primary">REX1BD</name>
</gene>
<accession>A0AAY4D3B7</accession>
<feature type="compositionally biased region" description="Polar residues" evidence="1">
    <location>
        <begin position="10"/>
        <end position="19"/>
    </location>
</feature>
<evidence type="ECO:0000313" key="3">
    <source>
        <dbReference type="Proteomes" id="UP000694580"/>
    </source>
</evidence>